<dbReference type="Proteomes" id="UP000308707">
    <property type="component" value="Unassembled WGS sequence"/>
</dbReference>
<name>A0A4U5JR49_9GAMM</name>
<keyword evidence="6" id="KW-1185">Reference proteome</keyword>
<dbReference type="InterPro" id="IPR051407">
    <property type="entry name" value="Bact_OM_lipoprot/Surf_antigen"/>
</dbReference>
<feature type="signal peptide" evidence="3">
    <location>
        <begin position="1"/>
        <end position="22"/>
    </location>
</feature>
<dbReference type="InterPro" id="IPR008816">
    <property type="entry name" value="Gly_zipper_2TM_dom"/>
</dbReference>
<dbReference type="GO" id="GO:0019867">
    <property type="term" value="C:outer membrane"/>
    <property type="evidence" value="ECO:0007669"/>
    <property type="project" value="InterPro"/>
</dbReference>
<proteinExistence type="predicted"/>
<sequence length="244" mass="26751">MKRLATSILALGLVAAVGTASAQSSGYYSQYGQPTVDRYGQSSGSYYDYARVLRVDPVIQSGYGNSNTGYYRNDQQRCYTRNDGYVYDDGYDGSNGYGRDGYYDRDGYRRNEGYYGNDGYRGTETGRTVATVVGGVVGAVIGSKVGGGSGRYVASALGTMAGGMAGRAIYDQNARQRRNASVTVCDPEPVRDGYRGNDYGYSRVNDGRVSGYDVTYQYNGRTYTTRTDYHPGDRIRVRVDVRPE</sequence>
<keyword evidence="3" id="KW-0732">Signal</keyword>
<dbReference type="PANTHER" id="PTHR35603:SF2">
    <property type="entry name" value="OUTER MEMBRANE LIPOPROTEIN"/>
    <property type="match status" value="1"/>
</dbReference>
<dbReference type="RefSeq" id="WP_137267389.1">
    <property type="nucleotide sequence ID" value="NZ_SZUA01000002.1"/>
</dbReference>
<keyword evidence="2" id="KW-0472">Membrane</keyword>
<evidence type="ECO:0000259" key="4">
    <source>
        <dbReference type="Pfam" id="PF05433"/>
    </source>
</evidence>
<protein>
    <submittedName>
        <fullName evidence="5">Glycine zipper 2TM domain-containing protein</fullName>
    </submittedName>
</protein>
<dbReference type="AlphaFoldDB" id="A0A4U5JR49"/>
<gene>
    <name evidence="5" type="ORF">FCE95_12775</name>
</gene>
<evidence type="ECO:0000256" key="3">
    <source>
        <dbReference type="SAM" id="SignalP"/>
    </source>
</evidence>
<reference evidence="5 6" key="1">
    <citation type="submission" date="2019-04" db="EMBL/GenBank/DDBJ databases">
        <title>Reference strain of H23.</title>
        <authorList>
            <person name="Luo X."/>
        </authorList>
    </citation>
    <scope>NUCLEOTIDE SEQUENCE [LARGE SCALE GENOMIC DNA]</scope>
    <source>
        <strain evidence="5 6">H23</strain>
    </source>
</reference>
<evidence type="ECO:0000313" key="6">
    <source>
        <dbReference type="Proteomes" id="UP000308707"/>
    </source>
</evidence>
<feature type="chain" id="PRO_5020205033" evidence="3">
    <location>
        <begin position="23"/>
        <end position="244"/>
    </location>
</feature>
<organism evidence="5 6">
    <name type="scientific">Luteimonas gilva</name>
    <dbReference type="NCBI Taxonomy" id="2572684"/>
    <lineage>
        <taxon>Bacteria</taxon>
        <taxon>Pseudomonadati</taxon>
        <taxon>Pseudomonadota</taxon>
        <taxon>Gammaproteobacteria</taxon>
        <taxon>Lysobacterales</taxon>
        <taxon>Lysobacteraceae</taxon>
        <taxon>Luteimonas</taxon>
    </lineage>
</organism>
<dbReference type="OrthoDB" id="9132795at2"/>
<comment type="caution">
    <text evidence="5">The sequence shown here is derived from an EMBL/GenBank/DDBJ whole genome shotgun (WGS) entry which is preliminary data.</text>
</comment>
<dbReference type="Pfam" id="PF05433">
    <property type="entry name" value="Rick_17kDa_Anti"/>
    <property type="match status" value="1"/>
</dbReference>
<evidence type="ECO:0000256" key="1">
    <source>
        <dbReference type="ARBA" id="ARBA00004370"/>
    </source>
</evidence>
<evidence type="ECO:0000256" key="2">
    <source>
        <dbReference type="ARBA" id="ARBA00023136"/>
    </source>
</evidence>
<evidence type="ECO:0000313" key="5">
    <source>
        <dbReference type="EMBL" id="TKR30958.1"/>
    </source>
</evidence>
<dbReference type="PANTHER" id="PTHR35603">
    <property type="match status" value="1"/>
</dbReference>
<feature type="domain" description="Glycine zipper 2TM" evidence="4">
    <location>
        <begin position="130"/>
        <end position="169"/>
    </location>
</feature>
<comment type="subcellular location">
    <subcellularLocation>
        <location evidence="1">Membrane</location>
    </subcellularLocation>
</comment>
<accession>A0A4U5JR49</accession>
<dbReference type="EMBL" id="SZUA01000002">
    <property type="protein sequence ID" value="TKR30958.1"/>
    <property type="molecule type" value="Genomic_DNA"/>
</dbReference>